<proteinExistence type="predicted"/>
<organism evidence="2 3">
    <name type="scientific">Methylobacterium oryzihabitans</name>
    <dbReference type="NCBI Taxonomy" id="2499852"/>
    <lineage>
        <taxon>Bacteria</taxon>
        <taxon>Pseudomonadati</taxon>
        <taxon>Pseudomonadota</taxon>
        <taxon>Alphaproteobacteria</taxon>
        <taxon>Hyphomicrobiales</taxon>
        <taxon>Methylobacteriaceae</taxon>
        <taxon>Methylobacterium</taxon>
    </lineage>
</organism>
<evidence type="ECO:0000313" key="2">
    <source>
        <dbReference type="EMBL" id="RVU15218.1"/>
    </source>
</evidence>
<dbReference type="InterPro" id="IPR031856">
    <property type="entry name" value="YdaS_toxin-like"/>
</dbReference>
<keyword evidence="3" id="KW-1185">Reference proteome</keyword>
<dbReference type="OrthoDB" id="8526323at2"/>
<evidence type="ECO:0000256" key="1">
    <source>
        <dbReference type="SAM" id="MobiDB-lite"/>
    </source>
</evidence>
<dbReference type="InterPro" id="IPR010982">
    <property type="entry name" value="Lambda_DNA-bd_dom_sf"/>
</dbReference>
<dbReference type="GO" id="GO:0003677">
    <property type="term" value="F:DNA binding"/>
    <property type="evidence" value="ECO:0007669"/>
    <property type="project" value="InterPro"/>
</dbReference>
<comment type="caution">
    <text evidence="2">The sequence shown here is derived from an EMBL/GenBank/DDBJ whole genome shotgun (WGS) entry which is preliminary data.</text>
</comment>
<dbReference type="AlphaFoldDB" id="A0A3S2W6W9"/>
<feature type="region of interest" description="Disordered" evidence="1">
    <location>
        <begin position="62"/>
        <end position="99"/>
    </location>
</feature>
<evidence type="ECO:0000313" key="3">
    <source>
        <dbReference type="Proteomes" id="UP000286997"/>
    </source>
</evidence>
<reference evidence="2 3" key="1">
    <citation type="submission" date="2019-01" db="EMBL/GenBank/DDBJ databases">
        <authorList>
            <person name="Chen W.-M."/>
        </authorList>
    </citation>
    <scope>NUCLEOTIDE SEQUENCE [LARGE SCALE GENOMIC DNA]</scope>
    <source>
        <strain evidence="2 3">TER-1</strain>
    </source>
</reference>
<dbReference type="SUPFAM" id="SSF47413">
    <property type="entry name" value="lambda repressor-like DNA-binding domains"/>
    <property type="match status" value="1"/>
</dbReference>
<dbReference type="Proteomes" id="UP000286997">
    <property type="component" value="Unassembled WGS sequence"/>
</dbReference>
<protein>
    <submittedName>
        <fullName evidence="2">Cytoplasmic chaperone TorD</fullName>
    </submittedName>
</protein>
<dbReference type="EMBL" id="SACP01000023">
    <property type="protein sequence ID" value="RVU15218.1"/>
    <property type="molecule type" value="Genomic_DNA"/>
</dbReference>
<dbReference type="Pfam" id="PF15943">
    <property type="entry name" value="YdaS_toxin"/>
    <property type="match status" value="1"/>
</dbReference>
<gene>
    <name evidence="2" type="ORF">EOE48_20645</name>
</gene>
<sequence length="99" mass="10772">MCSPREALIRAIGIAGSQLALAKAIGTTQSNVWTWLNKSQKGIPAGWVLSIERETKVSRHDLRPDIYPREAEAGTAGDRSIKLHPTDTPTRPTRAGAVR</sequence>
<dbReference type="Gene3D" id="1.10.260.40">
    <property type="entry name" value="lambda repressor-like DNA-binding domains"/>
    <property type="match status" value="1"/>
</dbReference>
<name>A0A3S2W6W9_9HYPH</name>
<dbReference type="RefSeq" id="WP_127732670.1">
    <property type="nucleotide sequence ID" value="NZ_SACP01000023.1"/>
</dbReference>
<accession>A0A3S2W6W9</accession>
<feature type="compositionally biased region" description="Basic and acidic residues" evidence="1">
    <location>
        <begin position="62"/>
        <end position="72"/>
    </location>
</feature>